<dbReference type="InterPro" id="IPR020846">
    <property type="entry name" value="MFS_dom"/>
</dbReference>
<organism evidence="8">
    <name type="scientific">Penicillium chrysogenum</name>
    <name type="common">Penicillium notatum</name>
    <dbReference type="NCBI Taxonomy" id="5076"/>
    <lineage>
        <taxon>Eukaryota</taxon>
        <taxon>Fungi</taxon>
        <taxon>Dikarya</taxon>
        <taxon>Ascomycota</taxon>
        <taxon>Pezizomycotina</taxon>
        <taxon>Eurotiomycetes</taxon>
        <taxon>Eurotiomycetidae</taxon>
        <taxon>Eurotiales</taxon>
        <taxon>Aspergillaceae</taxon>
        <taxon>Penicillium</taxon>
        <taxon>Penicillium chrysogenum species complex</taxon>
    </lineage>
</organism>
<feature type="transmembrane region" description="Helical" evidence="6">
    <location>
        <begin position="362"/>
        <end position="386"/>
    </location>
</feature>
<feature type="compositionally biased region" description="Polar residues" evidence="5">
    <location>
        <begin position="1"/>
        <end position="36"/>
    </location>
</feature>
<proteinExistence type="predicted"/>
<dbReference type="InterPro" id="IPR011701">
    <property type="entry name" value="MFS"/>
</dbReference>
<dbReference type="PROSITE" id="PS50850">
    <property type="entry name" value="MFS"/>
    <property type="match status" value="1"/>
</dbReference>
<dbReference type="FunFam" id="1.20.1250.20:FF:000011">
    <property type="entry name" value="MFS multidrug transporter, putative"/>
    <property type="match status" value="1"/>
</dbReference>
<feature type="transmembrane region" description="Helical" evidence="6">
    <location>
        <begin position="407"/>
        <end position="427"/>
    </location>
</feature>
<dbReference type="Pfam" id="PF07690">
    <property type="entry name" value="MFS_1"/>
    <property type="match status" value="1"/>
</dbReference>
<comment type="subcellular location">
    <subcellularLocation>
        <location evidence="1">Membrane</location>
        <topology evidence="1">Multi-pass membrane protein</topology>
    </subcellularLocation>
</comment>
<feature type="transmembrane region" description="Helical" evidence="6">
    <location>
        <begin position="468"/>
        <end position="490"/>
    </location>
</feature>
<feature type="transmembrane region" description="Helical" evidence="6">
    <location>
        <begin position="225"/>
        <end position="246"/>
    </location>
</feature>
<evidence type="ECO:0000256" key="5">
    <source>
        <dbReference type="SAM" id="MobiDB-lite"/>
    </source>
</evidence>
<evidence type="ECO:0000256" key="6">
    <source>
        <dbReference type="SAM" id="Phobius"/>
    </source>
</evidence>
<evidence type="ECO:0000313" key="8">
    <source>
        <dbReference type="EMBL" id="KZN92527.1"/>
    </source>
</evidence>
<feature type="transmembrane region" description="Helical" evidence="6">
    <location>
        <begin position="502"/>
        <end position="522"/>
    </location>
</feature>
<name>A0A161ZJN4_PENCH</name>
<evidence type="ECO:0000259" key="7">
    <source>
        <dbReference type="PROSITE" id="PS50850"/>
    </source>
</evidence>
<dbReference type="GO" id="GO:0022857">
    <property type="term" value="F:transmembrane transporter activity"/>
    <property type="evidence" value="ECO:0007669"/>
    <property type="project" value="InterPro"/>
</dbReference>
<dbReference type="InterPro" id="IPR036259">
    <property type="entry name" value="MFS_trans_sf"/>
</dbReference>
<dbReference type="PANTHER" id="PTHR23502">
    <property type="entry name" value="MAJOR FACILITATOR SUPERFAMILY"/>
    <property type="match status" value="1"/>
</dbReference>
<keyword evidence="3 6" id="KW-1133">Transmembrane helix</keyword>
<evidence type="ECO:0000256" key="2">
    <source>
        <dbReference type="ARBA" id="ARBA00022692"/>
    </source>
</evidence>
<feature type="transmembrane region" description="Helical" evidence="6">
    <location>
        <begin position="99"/>
        <end position="117"/>
    </location>
</feature>
<protein>
    <submittedName>
        <fullName evidence="8">Putative transporter</fullName>
    </submittedName>
</protein>
<feature type="transmembrane region" description="Helical" evidence="6">
    <location>
        <begin position="328"/>
        <end position="350"/>
    </location>
</feature>
<keyword evidence="4 6" id="KW-0472">Membrane</keyword>
<reference evidence="8" key="1">
    <citation type="journal article" date="2014" name="Genome Announc.">
        <title>Complete sequencing and chromosome-scale genome assembly of the industrial progenitor strain P2niaD18 from the penicillin producer Penicillium chrysogenum.</title>
        <authorList>
            <person name="Specht T."/>
            <person name="Dahlmann T.A."/>
            <person name="Zadra I."/>
            <person name="Kurnsteiner H."/>
            <person name="Kuck U."/>
        </authorList>
    </citation>
    <scope>NUCLEOTIDE SEQUENCE [LARGE SCALE GENOMIC DNA]</scope>
    <source>
        <strain evidence="8">P2niaD18</strain>
    </source>
</reference>
<dbReference type="GO" id="GO:0005886">
    <property type="term" value="C:plasma membrane"/>
    <property type="evidence" value="ECO:0007669"/>
    <property type="project" value="TreeGrafter"/>
</dbReference>
<sequence length="571" mass="62782">MAAQHSNSESQEKWPQNTETVSQDTDSIESVSTVETQTDRDALGKTLTARASRTSHMSLSERVTTIATNATADPDYEVDWDGDDDPENPKNWNLKYKSMGIVFLSWNTLIVVLYSTSYTSGITLMAEEFAQSGTIVTLGLTFYLFGLAIGSMFMAPLSEVYGRKPVCVICLAVFTVLIIPCALAKSVTALIVVRFIAAFFGSVMISTAPGMVADLVDDEHRALAISVWSIGPLNGPVIGPVIGGFVTQYLGWRWMCWIALILSAIALVFAILLKETYAPTILQKKAARLRKETGESRWWSRYDQKASLPEILKLNLSRPFVMAVTEPICIFWNIYIAIIYGILYLCFVAYPIVFRDIRGWQLGVSGLAFLGIGIGVLLTIACEPLIRRLVNSHPKDPETGKPHPEAMVAFVCICATIIPVGELWFAWTCSPASIHWIVPILAGIPFGAGNTGVFIYASNYLTHSYGMYAASALAGNSVIRSILGGVLPLAGSSMYASLGPNWAGTLLGLLEVVIVPIPFVFYKYGHKIRMKSPLIVRMQEEKTKLEGKRAKRQLRLQQVNQADEKKVEEAV</sequence>
<dbReference type="Gene3D" id="1.20.1250.20">
    <property type="entry name" value="MFS general substrate transporter like domains"/>
    <property type="match status" value="1"/>
</dbReference>
<gene>
    <name evidence="8" type="ORF">EN45_026850</name>
</gene>
<dbReference type="SUPFAM" id="SSF103473">
    <property type="entry name" value="MFS general substrate transporter"/>
    <property type="match status" value="1"/>
</dbReference>
<feature type="transmembrane region" description="Helical" evidence="6">
    <location>
        <begin position="191"/>
        <end position="213"/>
    </location>
</feature>
<feature type="transmembrane region" description="Helical" evidence="6">
    <location>
        <begin position="252"/>
        <end position="273"/>
    </location>
</feature>
<dbReference type="PhylomeDB" id="A0A161ZJN4"/>
<keyword evidence="2 6" id="KW-0812">Transmembrane</keyword>
<evidence type="ECO:0000256" key="3">
    <source>
        <dbReference type="ARBA" id="ARBA00022989"/>
    </source>
</evidence>
<dbReference type="CDD" id="cd17323">
    <property type="entry name" value="MFS_Tpo1_MDR_like"/>
    <property type="match status" value="1"/>
</dbReference>
<feature type="transmembrane region" description="Helical" evidence="6">
    <location>
        <begin position="166"/>
        <end position="185"/>
    </location>
</feature>
<feature type="region of interest" description="Disordered" evidence="5">
    <location>
        <begin position="1"/>
        <end position="56"/>
    </location>
</feature>
<evidence type="ECO:0000256" key="1">
    <source>
        <dbReference type="ARBA" id="ARBA00004141"/>
    </source>
</evidence>
<dbReference type="PANTHER" id="PTHR23502:SF12">
    <property type="entry name" value="MULTIDRUG TRANSPORTER, PUTATIVE (AFU_ORTHOLOGUE AFUA_1G06440)-RELATED"/>
    <property type="match status" value="1"/>
</dbReference>
<feature type="domain" description="Major facilitator superfamily (MFS) profile" evidence="7">
    <location>
        <begin position="93"/>
        <end position="526"/>
    </location>
</feature>
<dbReference type="Proteomes" id="UP000076449">
    <property type="component" value="Chromosome I"/>
</dbReference>
<dbReference type="EMBL" id="CM002798">
    <property type="protein sequence ID" value="KZN92527.1"/>
    <property type="molecule type" value="Genomic_DNA"/>
</dbReference>
<feature type="transmembrane region" description="Helical" evidence="6">
    <location>
        <begin position="433"/>
        <end position="456"/>
    </location>
</feature>
<evidence type="ECO:0000256" key="4">
    <source>
        <dbReference type="ARBA" id="ARBA00023136"/>
    </source>
</evidence>
<dbReference type="AlphaFoldDB" id="A0A161ZJN4"/>
<accession>A0A161ZJN4</accession>
<feature type="transmembrane region" description="Helical" evidence="6">
    <location>
        <begin position="129"/>
        <end position="154"/>
    </location>
</feature>